<keyword evidence="3" id="KW-1185">Reference proteome</keyword>
<gene>
    <name evidence="2" type="ORF">B5F75_03920</name>
</gene>
<comment type="caution">
    <text evidence="2">The sequence shown here is derived from an EMBL/GenBank/DDBJ whole genome shotgun (WGS) entry which is preliminary data.</text>
</comment>
<sequence length="384" mass="43394">MEHKMNILPKTLKHTFLLAGAVAFFALPSYGQLPEKILPAAKTALQPAFKVPLAQKIAVPGGLRQNFGPAVSVYTARPIPTPEPPIIPKVFIARFYPLTDSQTTLVQGLLRKKLAKPAPTFYEMFKQAVYLHQKNPSAFKKVSQRYYYEMTLFLKHAAHVTQQAGYPAVAAYLKEHKGDFPTLHSGGTLSANDRSARMLTFYASEEMNTLMNQILSRPAEKQIITDDEWVAINVLSTFFPAQTRPAFYNFLLDKQYKELQILSLDPYMHNSDTRRLVQGTIDPQSVHAPSLAKRISSRERYLQYLTQRKAALPGTISHKRQQYAKNQVIYDILSAEGETAPSAIQAKNALDKSYREYTQASLQLKEISAKIEQVTDELNFLRTK</sequence>
<evidence type="ECO:0000313" key="3">
    <source>
        <dbReference type="Proteomes" id="UP000196368"/>
    </source>
</evidence>
<dbReference type="AlphaFoldDB" id="A0A1Y4DD04"/>
<organism evidence="2 3">
    <name type="scientific">Candidatus Avelusimicrobium gallicola</name>
    <dbReference type="NCBI Taxonomy" id="2562704"/>
    <lineage>
        <taxon>Bacteria</taxon>
        <taxon>Pseudomonadati</taxon>
        <taxon>Elusimicrobiota</taxon>
        <taxon>Elusimicrobia</taxon>
        <taxon>Elusimicrobiales</taxon>
        <taxon>Elusimicrobiaceae</taxon>
        <taxon>Candidatus Avelusimicrobium</taxon>
    </lineage>
</organism>
<name>A0A1Y4DD04_9BACT</name>
<keyword evidence="1" id="KW-0175">Coiled coil</keyword>
<reference evidence="3" key="1">
    <citation type="submission" date="2017-04" db="EMBL/GenBank/DDBJ databases">
        <title>Function of individual gut microbiota members based on whole genome sequencing of pure cultures obtained from chicken caecum.</title>
        <authorList>
            <person name="Medvecky M."/>
            <person name="Cejkova D."/>
            <person name="Polansky O."/>
            <person name="Karasova D."/>
            <person name="Kubasova T."/>
            <person name="Cizek A."/>
            <person name="Rychlik I."/>
        </authorList>
    </citation>
    <scope>NUCLEOTIDE SEQUENCE [LARGE SCALE GENOMIC DNA]</scope>
    <source>
        <strain evidence="3">An273</strain>
    </source>
</reference>
<evidence type="ECO:0000256" key="1">
    <source>
        <dbReference type="SAM" id="Coils"/>
    </source>
</evidence>
<accession>A0A1Y4DD04</accession>
<dbReference type="Proteomes" id="UP000196368">
    <property type="component" value="Unassembled WGS sequence"/>
</dbReference>
<proteinExistence type="predicted"/>
<protein>
    <submittedName>
        <fullName evidence="2">Uncharacterized protein</fullName>
    </submittedName>
</protein>
<evidence type="ECO:0000313" key="2">
    <source>
        <dbReference type="EMBL" id="OUO57003.1"/>
    </source>
</evidence>
<dbReference type="EMBL" id="NFJD01000002">
    <property type="protein sequence ID" value="OUO57003.1"/>
    <property type="molecule type" value="Genomic_DNA"/>
</dbReference>
<feature type="coiled-coil region" evidence="1">
    <location>
        <begin position="357"/>
        <end position="384"/>
    </location>
</feature>